<reference evidence="12" key="1">
    <citation type="journal article" date="2023" name="Commun. Biol.">
        <title>Genome analysis of Parmales, the sister group of diatoms, reveals the evolutionary specialization of diatoms from phago-mixotrophs to photoautotrophs.</title>
        <authorList>
            <person name="Ban H."/>
            <person name="Sato S."/>
            <person name="Yoshikawa S."/>
            <person name="Yamada K."/>
            <person name="Nakamura Y."/>
            <person name="Ichinomiya M."/>
            <person name="Sato N."/>
            <person name="Blanc-Mathieu R."/>
            <person name="Endo H."/>
            <person name="Kuwata A."/>
            <person name="Ogata H."/>
        </authorList>
    </citation>
    <scope>NUCLEOTIDE SEQUENCE [LARGE SCALE GENOMIC DNA]</scope>
</reference>
<dbReference type="GO" id="GO:0005886">
    <property type="term" value="C:plasma membrane"/>
    <property type="evidence" value="ECO:0007669"/>
    <property type="project" value="TreeGrafter"/>
</dbReference>
<evidence type="ECO:0000256" key="7">
    <source>
        <dbReference type="RuleBase" id="RU000405"/>
    </source>
</evidence>
<comment type="caution">
    <text evidence="11">The sequence shown here is derived from an EMBL/GenBank/DDBJ whole genome shotgun (WGS) entry which is preliminary data.</text>
</comment>
<feature type="transmembrane region" description="Helical" evidence="9">
    <location>
        <begin position="706"/>
        <end position="727"/>
    </location>
</feature>
<comment type="similarity">
    <text evidence="7">Belongs to the adenylyl cyclase class-4/guanylyl cyclase family.</text>
</comment>
<feature type="transmembrane region" description="Helical" evidence="9">
    <location>
        <begin position="137"/>
        <end position="155"/>
    </location>
</feature>
<feature type="transmembrane region" description="Helical" evidence="9">
    <location>
        <begin position="765"/>
        <end position="784"/>
    </location>
</feature>
<feature type="transmembrane region" description="Helical" evidence="9">
    <location>
        <begin position="96"/>
        <end position="116"/>
    </location>
</feature>
<dbReference type="SMART" id="SM00044">
    <property type="entry name" value="CYCc"/>
    <property type="match status" value="2"/>
</dbReference>
<feature type="domain" description="Guanylate cyclase" evidence="10">
    <location>
        <begin position="1000"/>
        <end position="1129"/>
    </location>
</feature>
<dbReference type="InterPro" id="IPR001054">
    <property type="entry name" value="A/G_cyclase"/>
</dbReference>
<feature type="region of interest" description="Disordered" evidence="8">
    <location>
        <begin position="1211"/>
        <end position="1233"/>
    </location>
</feature>
<dbReference type="InterPro" id="IPR018297">
    <property type="entry name" value="A/G_cyclase_CS"/>
</dbReference>
<dbReference type="Gene3D" id="3.30.70.1230">
    <property type="entry name" value="Nucleotide cyclase"/>
    <property type="match status" value="2"/>
</dbReference>
<dbReference type="Pfam" id="PF00211">
    <property type="entry name" value="Guanylate_cyc"/>
    <property type="match status" value="2"/>
</dbReference>
<proteinExistence type="inferred from homology"/>
<evidence type="ECO:0000256" key="1">
    <source>
        <dbReference type="ARBA" id="ARBA00004370"/>
    </source>
</evidence>
<dbReference type="PANTHER" id="PTHR11920">
    <property type="entry name" value="GUANYLYL CYCLASE"/>
    <property type="match status" value="1"/>
</dbReference>
<dbReference type="Proteomes" id="UP001165065">
    <property type="component" value="Unassembled WGS sequence"/>
</dbReference>
<dbReference type="GO" id="GO:0007168">
    <property type="term" value="P:receptor guanylyl cyclase signaling pathway"/>
    <property type="evidence" value="ECO:0007669"/>
    <property type="project" value="TreeGrafter"/>
</dbReference>
<dbReference type="InterPro" id="IPR029787">
    <property type="entry name" value="Nucleotide_cyclase"/>
</dbReference>
<feature type="transmembrane region" description="Helical" evidence="9">
    <location>
        <begin position="270"/>
        <end position="291"/>
    </location>
</feature>
<evidence type="ECO:0000313" key="11">
    <source>
        <dbReference type="EMBL" id="GMI47014.1"/>
    </source>
</evidence>
<evidence type="ECO:0000256" key="5">
    <source>
        <dbReference type="ARBA" id="ARBA00023136"/>
    </source>
</evidence>
<keyword evidence="4 9" id="KW-1133">Transmembrane helix</keyword>
<dbReference type="PROSITE" id="PS50125">
    <property type="entry name" value="GUANYLATE_CYCLASE_2"/>
    <property type="match status" value="2"/>
</dbReference>
<dbReference type="GO" id="GO:0000166">
    <property type="term" value="F:nucleotide binding"/>
    <property type="evidence" value="ECO:0007669"/>
    <property type="project" value="UniProtKB-KW"/>
</dbReference>
<feature type="transmembrane region" description="Helical" evidence="9">
    <location>
        <begin position="817"/>
        <end position="837"/>
    </location>
</feature>
<feature type="transmembrane region" description="Helical" evidence="9">
    <location>
        <begin position="216"/>
        <end position="237"/>
    </location>
</feature>
<name>A0A9W7GLB8_9STRA</name>
<evidence type="ECO:0000256" key="3">
    <source>
        <dbReference type="ARBA" id="ARBA00022741"/>
    </source>
</evidence>
<feature type="transmembrane region" description="Helical" evidence="9">
    <location>
        <begin position="925"/>
        <end position="945"/>
    </location>
</feature>
<feature type="transmembrane region" description="Helical" evidence="9">
    <location>
        <begin position="733"/>
        <end position="753"/>
    </location>
</feature>
<dbReference type="EMBL" id="BRYA01000322">
    <property type="protein sequence ID" value="GMI47014.1"/>
    <property type="molecule type" value="Genomic_DNA"/>
</dbReference>
<dbReference type="OrthoDB" id="6127067at2759"/>
<comment type="subcellular location">
    <subcellularLocation>
        <location evidence="1">Membrane</location>
    </subcellularLocation>
</comment>
<evidence type="ECO:0000256" key="2">
    <source>
        <dbReference type="ARBA" id="ARBA00022692"/>
    </source>
</evidence>
<feature type="transmembrane region" description="Helical" evidence="9">
    <location>
        <begin position="790"/>
        <end position="810"/>
    </location>
</feature>
<keyword evidence="2 9" id="KW-0812">Transmembrane</keyword>
<sequence>MSGRDSSRPSSDDEAGDIISERLEMVTSGQHQQNAGLQNMQQFAEAFEIQTEIDKLEWFRSVKIDPWTNRFTKDGKIAEDMEKTYWDQEARYHQQFMAKLTTACMVFNFFVLLCDLHPKYMLTDTPKVVKMRDIDEVLPFLVGARLLIFFVLLFAKVTKFFVGPDCGFIKSKWKVMVGMSIIQITEMALAMFVVDEEPGMHCIVILIMFNFTPQRLVEKAPLCIATYLIWAFTYLYYASTWEEDDQYKELWAHPKIKQGFFADKGCTLCYSVINLLTTTACFMAVQIYVVFNREEYLSENLLAIKIGEVQSTIISKRNKTNQMLLDSMLPQEITKELGQDNKDLTYVESYTDVTVLFCMIDNFGEISSTFDAIELVSILNGVYSCFDDLADNFGSIYKVETVGEVYMMAGGCPRRAVTHATDAAEMALAMIRVMPDVKTQIKDTIFGKDAQGDRLENGARKMEILDNLNIKVGLNTGQVTAGVIGATCQRFKLFGDTVNTASRMESNSLPNKITISASTFKQLIKAKNFLFLKRDPMPVKGKGIVQTYFLQGMASDNNSKISIEHDSLHDLVSREDQIKFNFVEVCKQAIQESQAKDGGHGDMDAFSKALEDDAFREGLEIESDGNGGYFENPNDAADQVDETDATNNYYSKMLERLQSRAKPQLPMNQTLLFLLGYEFHFVKPDDSEAMLEAHYRLHVFSKEKRLIRTIFFFFLFSMVFLLVYDLWGLNHDTVILLIRYSISIPFLAVFLCFTYHNTFFYYQQTALSLPCMIFGITLVIMGTYKAPYPGYGMCLITFLLIFNLDSLFFLNRVGIVLSLTILYTVCLNLFCVAYNNINNHLGGDDNERLAPTMTDSALKLNLSTIADNFCLLQGDSNGTELVYHNFFSNDAYNFQGPMDKAIYQSLWTCLENRQQVAPMRALQQIILVFYFVCLLVFPSWVSHYFSRVCFNRVQRGYEMEKENKATQTRTREYLERLVPASIVPKLSHGKFIADRLDDVSILFVDMVGFTKFSSQLDPDELVMFLNEMYSNFDVVLEKYCLYKVEIIGDALFAVAGAPEDRYDKYHAARCVCAANGLLKEIIKLRNFLEISIRIRVGIHTGSCVAGVVGIKDPRYHLFGITSNYAEKMESTGAAGRVHVSQATVDSITKSGASKGFTFTKREIDDLVPLPEDASEEKKNKRQATIDNISEAKSRVGGSYFAEVDDESVMTFPNLLQESKLRRSTKEGPKTEEP</sequence>
<dbReference type="CDD" id="cd07302">
    <property type="entry name" value="CHD"/>
    <property type="match status" value="2"/>
</dbReference>
<evidence type="ECO:0000256" key="9">
    <source>
        <dbReference type="SAM" id="Phobius"/>
    </source>
</evidence>
<feature type="transmembrane region" description="Helical" evidence="9">
    <location>
        <begin position="175"/>
        <end position="195"/>
    </location>
</feature>
<evidence type="ECO:0000259" key="10">
    <source>
        <dbReference type="PROSITE" id="PS50125"/>
    </source>
</evidence>
<feature type="region of interest" description="Disordered" evidence="8">
    <location>
        <begin position="1167"/>
        <end position="1189"/>
    </location>
</feature>
<keyword evidence="3" id="KW-0547">Nucleotide-binding</keyword>
<keyword evidence="12" id="KW-1185">Reference proteome</keyword>
<protein>
    <recommendedName>
        <fullName evidence="10">Guanylate cyclase domain-containing protein</fullName>
    </recommendedName>
</protein>
<accession>A0A9W7GLB8</accession>
<gene>
    <name evidence="11" type="ORF">TrCOL_g11142</name>
</gene>
<evidence type="ECO:0000256" key="6">
    <source>
        <dbReference type="ARBA" id="ARBA00023239"/>
    </source>
</evidence>
<dbReference type="InterPro" id="IPR050401">
    <property type="entry name" value="Cyclic_nucleotide_synthase"/>
</dbReference>
<feature type="domain" description="Guanylate cyclase" evidence="10">
    <location>
        <begin position="354"/>
        <end position="505"/>
    </location>
</feature>
<dbReference type="GO" id="GO:0001653">
    <property type="term" value="F:peptide receptor activity"/>
    <property type="evidence" value="ECO:0007669"/>
    <property type="project" value="TreeGrafter"/>
</dbReference>
<evidence type="ECO:0000256" key="8">
    <source>
        <dbReference type="SAM" id="MobiDB-lite"/>
    </source>
</evidence>
<dbReference type="PANTHER" id="PTHR11920:SF335">
    <property type="entry name" value="GUANYLATE CYCLASE"/>
    <property type="match status" value="1"/>
</dbReference>
<dbReference type="AlphaFoldDB" id="A0A9W7GLB8"/>
<dbReference type="PROSITE" id="PS00452">
    <property type="entry name" value="GUANYLATE_CYCLASE_1"/>
    <property type="match status" value="1"/>
</dbReference>
<evidence type="ECO:0000313" key="12">
    <source>
        <dbReference type="Proteomes" id="UP001165065"/>
    </source>
</evidence>
<organism evidence="11 12">
    <name type="scientific">Triparma columacea</name>
    <dbReference type="NCBI Taxonomy" id="722753"/>
    <lineage>
        <taxon>Eukaryota</taxon>
        <taxon>Sar</taxon>
        <taxon>Stramenopiles</taxon>
        <taxon>Ochrophyta</taxon>
        <taxon>Bolidophyceae</taxon>
        <taxon>Parmales</taxon>
        <taxon>Triparmaceae</taxon>
        <taxon>Triparma</taxon>
    </lineage>
</organism>
<dbReference type="SUPFAM" id="SSF55073">
    <property type="entry name" value="Nucleotide cyclase"/>
    <property type="match status" value="2"/>
</dbReference>
<keyword evidence="6 7" id="KW-0456">Lyase</keyword>
<dbReference type="GO" id="GO:0004016">
    <property type="term" value="F:adenylate cyclase activity"/>
    <property type="evidence" value="ECO:0007669"/>
    <property type="project" value="TreeGrafter"/>
</dbReference>
<dbReference type="GO" id="GO:0004383">
    <property type="term" value="F:guanylate cyclase activity"/>
    <property type="evidence" value="ECO:0007669"/>
    <property type="project" value="TreeGrafter"/>
</dbReference>
<dbReference type="GO" id="GO:0035556">
    <property type="term" value="P:intracellular signal transduction"/>
    <property type="evidence" value="ECO:0007669"/>
    <property type="project" value="InterPro"/>
</dbReference>
<evidence type="ECO:0000256" key="4">
    <source>
        <dbReference type="ARBA" id="ARBA00022989"/>
    </source>
</evidence>
<keyword evidence="5 9" id="KW-0472">Membrane</keyword>
<feature type="compositionally biased region" description="Basic and acidic residues" evidence="8">
    <location>
        <begin position="1218"/>
        <end position="1233"/>
    </location>
</feature>